<organism evidence="5 6">
    <name type="scientific">Euphydryas editha</name>
    <name type="common">Edith's checkerspot</name>
    <dbReference type="NCBI Taxonomy" id="104508"/>
    <lineage>
        <taxon>Eukaryota</taxon>
        <taxon>Metazoa</taxon>
        <taxon>Ecdysozoa</taxon>
        <taxon>Arthropoda</taxon>
        <taxon>Hexapoda</taxon>
        <taxon>Insecta</taxon>
        <taxon>Pterygota</taxon>
        <taxon>Neoptera</taxon>
        <taxon>Endopterygota</taxon>
        <taxon>Lepidoptera</taxon>
        <taxon>Glossata</taxon>
        <taxon>Ditrysia</taxon>
        <taxon>Papilionoidea</taxon>
        <taxon>Nymphalidae</taxon>
        <taxon>Nymphalinae</taxon>
        <taxon>Euphydryas</taxon>
    </lineage>
</organism>
<dbReference type="GO" id="GO:0032040">
    <property type="term" value="C:small-subunit processome"/>
    <property type="evidence" value="ECO:0007669"/>
    <property type="project" value="TreeGrafter"/>
</dbReference>
<dbReference type="SMART" id="SM00320">
    <property type="entry name" value="WD40"/>
    <property type="match status" value="8"/>
</dbReference>
<dbReference type="GO" id="GO:0003723">
    <property type="term" value="F:RNA binding"/>
    <property type="evidence" value="ECO:0007669"/>
    <property type="project" value="TreeGrafter"/>
</dbReference>
<evidence type="ECO:0000259" key="4">
    <source>
        <dbReference type="Pfam" id="PF12894"/>
    </source>
</evidence>
<keyword evidence="1 3" id="KW-0853">WD repeat</keyword>
<keyword evidence="6" id="KW-1185">Reference proteome</keyword>
<dbReference type="SUPFAM" id="SSF51004">
    <property type="entry name" value="C-terminal (heme d1) domain of cytochrome cd1-nitrite reductase"/>
    <property type="match status" value="1"/>
</dbReference>
<dbReference type="GO" id="GO:0000462">
    <property type="term" value="P:maturation of SSU-rRNA from tricistronic rRNA transcript (SSU-rRNA, 5.8S rRNA, LSU-rRNA)"/>
    <property type="evidence" value="ECO:0007669"/>
    <property type="project" value="InterPro"/>
</dbReference>
<dbReference type="InterPro" id="IPR019775">
    <property type="entry name" value="WD40_repeat_CS"/>
</dbReference>
<dbReference type="InterPro" id="IPR024977">
    <property type="entry name" value="Apc4-like_WD40_dom"/>
</dbReference>
<dbReference type="Gene3D" id="2.130.10.10">
    <property type="entry name" value="YVTN repeat-like/Quinoprotein amine dehydrogenase"/>
    <property type="match status" value="2"/>
</dbReference>
<evidence type="ECO:0000313" key="5">
    <source>
        <dbReference type="EMBL" id="CAH2091101.1"/>
    </source>
</evidence>
<dbReference type="GO" id="GO:0034455">
    <property type="term" value="C:t-UTP complex"/>
    <property type="evidence" value="ECO:0007669"/>
    <property type="project" value="TreeGrafter"/>
</dbReference>
<dbReference type="EMBL" id="CAKOGL010000010">
    <property type="protein sequence ID" value="CAH2091101.1"/>
    <property type="molecule type" value="Genomic_DNA"/>
</dbReference>
<accession>A0AAU9TZC7</accession>
<dbReference type="InterPro" id="IPR011048">
    <property type="entry name" value="Haem_d1_sf"/>
</dbReference>
<protein>
    <recommendedName>
        <fullName evidence="4">Anaphase-promoting complex subunit 4-like WD40 domain-containing protein</fullName>
    </recommendedName>
</protein>
<dbReference type="InterPro" id="IPR046351">
    <property type="entry name" value="UTP4"/>
</dbReference>
<gene>
    <name evidence="5" type="ORF">EEDITHA_LOCUS6991</name>
</gene>
<sequence length="713" mass="79766">MACKLHRVRYYNPKPEQINCVSFNKSSKLMALARRDASIEIWDLNYAPYLLKFIPGEENTSVEALGWVNHRLLSTGLGGALIEWDLDTLSIKSTIILTGYAAWCLDVNLTNTLVAVGTEQGYINLYSVENDEIIYKRLFDKQEGRIMCCKFNSTGSVLVTGSIDTIRVWNVETGHATCRMSVSRRGKETIVWCVAVLSDNTVVSGDSHGRLTFWDSNLGDQIESYKSHKSNILSIAVSDDESSLYCSGTDPVIMNFVKVNNSTGKQKSAQWVKNVQRNIHEHDVRALVINGDKLISVGADGYLTLSSYPPKWVMRIPPMIPAPRSSVCPQKKLLLLRYSNYLEVWKLGSYAVNESGNVTITNVNLNVKPQDSNNLLEQDTEIDVKNEINIEKQHETKSLKITEKPVKLASVQTKGNKQIKCCELSPSGELIVYSTDSKFRMLKLECDDDQNNISLAKVLVNGLPSCDRVAFTADSRTMVAYRGGELKVLQVDPEAGATVVQSISCEKYLRSKCILHLHISKDTPSKKVYLVAADTQGEIAVWIKKPKMFEFFVSLPKYRCVPSALTIDDKKENLIIAYVDQEIIEYDLVKAKARKCEVCERPEWRARTAAATALAAHPARGALLARDDTTLWLLDAAPAAPAARQDKTEEPSPKKKNIAKNKRNLNSQIKIIPIKYLAGFHWLSDDEAVTLEILPENIIFQLPPVLATKRHNV</sequence>
<dbReference type="PANTHER" id="PTHR44163:SF1">
    <property type="entry name" value="U3 SMALL NUCLEOLAR RNA-ASSOCIATED PROTEIN 4 HOMOLOG"/>
    <property type="match status" value="1"/>
</dbReference>
<evidence type="ECO:0000256" key="2">
    <source>
        <dbReference type="ARBA" id="ARBA00022737"/>
    </source>
</evidence>
<proteinExistence type="predicted"/>
<evidence type="ECO:0000256" key="1">
    <source>
        <dbReference type="ARBA" id="ARBA00022574"/>
    </source>
</evidence>
<dbReference type="Pfam" id="PF12894">
    <property type="entry name" value="ANAPC4_WD40"/>
    <property type="match status" value="1"/>
</dbReference>
<feature type="domain" description="Anaphase-promoting complex subunit 4-like WD40" evidence="4">
    <location>
        <begin position="110"/>
        <end position="194"/>
    </location>
</feature>
<dbReference type="PROSITE" id="PS50082">
    <property type="entry name" value="WD_REPEATS_2"/>
    <property type="match status" value="1"/>
</dbReference>
<dbReference type="InterPro" id="IPR001680">
    <property type="entry name" value="WD40_rpt"/>
</dbReference>
<evidence type="ECO:0000256" key="3">
    <source>
        <dbReference type="PROSITE-ProRule" id="PRU00221"/>
    </source>
</evidence>
<dbReference type="PROSITE" id="PS00678">
    <property type="entry name" value="WD_REPEATS_1"/>
    <property type="match status" value="1"/>
</dbReference>
<dbReference type="GO" id="GO:0030686">
    <property type="term" value="C:90S preribosome"/>
    <property type="evidence" value="ECO:0007669"/>
    <property type="project" value="InterPro"/>
</dbReference>
<keyword evidence="2" id="KW-0677">Repeat</keyword>
<comment type="caution">
    <text evidence="5">The sequence shown here is derived from an EMBL/GenBank/DDBJ whole genome shotgun (WGS) entry which is preliminary data.</text>
</comment>
<evidence type="ECO:0000313" key="6">
    <source>
        <dbReference type="Proteomes" id="UP001153954"/>
    </source>
</evidence>
<dbReference type="InterPro" id="IPR015943">
    <property type="entry name" value="WD40/YVTN_repeat-like_dom_sf"/>
</dbReference>
<feature type="repeat" description="WD" evidence="3">
    <location>
        <begin position="11"/>
        <end position="45"/>
    </location>
</feature>
<dbReference type="Proteomes" id="UP001153954">
    <property type="component" value="Unassembled WGS sequence"/>
</dbReference>
<dbReference type="AlphaFoldDB" id="A0AAU9TZC7"/>
<dbReference type="SUPFAM" id="SSF50978">
    <property type="entry name" value="WD40 repeat-like"/>
    <property type="match status" value="1"/>
</dbReference>
<dbReference type="InterPro" id="IPR036322">
    <property type="entry name" value="WD40_repeat_dom_sf"/>
</dbReference>
<name>A0AAU9TZC7_EUPED</name>
<dbReference type="PANTHER" id="PTHR44163">
    <property type="entry name" value="U3 SMALL NUCLEOLAR RNA-ASSOCIATED PROTEIN 4 HOMOLOG"/>
    <property type="match status" value="1"/>
</dbReference>
<reference evidence="5" key="1">
    <citation type="submission" date="2022-03" db="EMBL/GenBank/DDBJ databases">
        <authorList>
            <person name="Tunstrom K."/>
        </authorList>
    </citation>
    <scope>NUCLEOTIDE SEQUENCE</scope>
</reference>